<reference evidence="2 3" key="1">
    <citation type="submission" date="2018-06" db="EMBL/GenBank/DDBJ databases">
        <title>Azoarcus communis strain SWub3 genome.</title>
        <authorList>
            <person name="Zorraquino Salvo V."/>
            <person name="Toubiana D."/>
            <person name="Blumwald E."/>
        </authorList>
    </citation>
    <scope>NUCLEOTIDE SEQUENCE [LARGE SCALE GENOMIC DNA]</scope>
    <source>
        <strain evidence="2 3">SWub3</strain>
    </source>
</reference>
<dbReference type="Pfam" id="PF10721">
    <property type="entry name" value="DUF2514"/>
    <property type="match status" value="1"/>
</dbReference>
<evidence type="ECO:0000313" key="3">
    <source>
        <dbReference type="Proteomes" id="UP000248259"/>
    </source>
</evidence>
<evidence type="ECO:0000313" key="2">
    <source>
        <dbReference type="EMBL" id="PZA14948.1"/>
    </source>
</evidence>
<dbReference type="InterPro" id="IPR019659">
    <property type="entry name" value="DUF2514"/>
</dbReference>
<gene>
    <name evidence="2" type="ORF">DNK49_19075</name>
</gene>
<comment type="caution">
    <text evidence="2">The sequence shown here is derived from an EMBL/GenBank/DDBJ whole genome shotgun (WGS) entry which is preliminary data.</text>
</comment>
<keyword evidence="1" id="KW-0175">Coiled coil</keyword>
<protein>
    <recommendedName>
        <fullName evidence="4">DUF2514 domain-containing protein</fullName>
    </recommendedName>
</protein>
<proteinExistence type="predicted"/>
<dbReference type="EMBL" id="QKOE01000019">
    <property type="protein sequence ID" value="PZA14948.1"/>
    <property type="molecule type" value="Genomic_DNA"/>
</dbReference>
<sequence>MAPQCARLCRTPAAGTLQSNPSPAATSGSLLRGSGYSFAPGSGCDVKEALIVAAFAFLVCLGLLIAEERDHAETKRLHAEQIADLERAGREAVEEARIEEQRRYTALQEIAHETQTQLDRARADAAGAANAGDRLRKRIAQLTASCRAGTGHPGSAAPGQTADVTADLLADVQQRLDEAADAIARHADAARIAGLACESAYDAVSAQ</sequence>
<keyword evidence="3" id="KW-1185">Reference proteome</keyword>
<evidence type="ECO:0008006" key="4">
    <source>
        <dbReference type="Google" id="ProtNLM"/>
    </source>
</evidence>
<accession>A0A323V467</accession>
<dbReference type="AlphaFoldDB" id="A0A323V467"/>
<name>A0A323V467_9RHOO</name>
<evidence type="ECO:0000256" key="1">
    <source>
        <dbReference type="SAM" id="Coils"/>
    </source>
</evidence>
<dbReference type="Proteomes" id="UP000248259">
    <property type="component" value="Unassembled WGS sequence"/>
</dbReference>
<feature type="coiled-coil region" evidence="1">
    <location>
        <begin position="82"/>
        <end position="124"/>
    </location>
</feature>
<organism evidence="2 3">
    <name type="scientific">Parazoarcus communis SWub3 = DSM 12120</name>
    <dbReference type="NCBI Taxonomy" id="1121029"/>
    <lineage>
        <taxon>Bacteria</taxon>
        <taxon>Pseudomonadati</taxon>
        <taxon>Pseudomonadota</taxon>
        <taxon>Betaproteobacteria</taxon>
        <taxon>Rhodocyclales</taxon>
        <taxon>Zoogloeaceae</taxon>
        <taxon>Parazoarcus</taxon>
    </lineage>
</organism>